<protein>
    <recommendedName>
        <fullName evidence="3">HEPN domain-containing protein</fullName>
    </recommendedName>
</protein>
<gene>
    <name evidence="1" type="ORF">CSC81_14115</name>
</gene>
<reference evidence="1 2" key="1">
    <citation type="journal article" date="2016" name="Nat. Commun.">
        <title>Microbial interactions lead to rapid micro-scale successions on model marine particles.</title>
        <authorList>
            <person name="Datta M.S."/>
            <person name="Sliwerska E."/>
            <person name="Gore J."/>
            <person name="Polz M.F."/>
            <person name="Cordero O.X."/>
        </authorList>
    </citation>
    <scope>NUCLEOTIDE SEQUENCE [LARGE SCALE GENOMIC DNA]</scope>
    <source>
        <strain evidence="1 2">4G03</strain>
    </source>
</reference>
<sequence length="70" mass="8130">MLINVSQGLSFRKHSTFKFLASFVGMFRQDVPVVNDDRVLHNDIKNAENFINNLTIEVDNYFKQSSHKLT</sequence>
<dbReference type="EMBL" id="PDUU01000016">
    <property type="protein sequence ID" value="PHN96485.1"/>
    <property type="molecule type" value="Genomic_DNA"/>
</dbReference>
<organism evidence="1 2">
    <name type="scientific">Tenacibaculum discolor</name>
    <dbReference type="NCBI Taxonomy" id="361581"/>
    <lineage>
        <taxon>Bacteria</taxon>
        <taxon>Pseudomonadati</taxon>
        <taxon>Bacteroidota</taxon>
        <taxon>Flavobacteriia</taxon>
        <taxon>Flavobacteriales</taxon>
        <taxon>Flavobacteriaceae</taxon>
        <taxon>Tenacibaculum</taxon>
    </lineage>
</organism>
<evidence type="ECO:0000313" key="2">
    <source>
        <dbReference type="Proteomes" id="UP000222163"/>
    </source>
</evidence>
<evidence type="ECO:0008006" key="3">
    <source>
        <dbReference type="Google" id="ProtNLM"/>
    </source>
</evidence>
<dbReference type="AlphaFoldDB" id="A0A2G1BSC9"/>
<accession>A0A2G1BSC9</accession>
<proteinExistence type="predicted"/>
<dbReference type="Gene3D" id="1.20.200.10">
    <property type="entry name" value="Fumarase/aspartase (Central domain)"/>
    <property type="match status" value="1"/>
</dbReference>
<comment type="caution">
    <text evidence="1">The sequence shown here is derived from an EMBL/GenBank/DDBJ whole genome shotgun (WGS) entry which is preliminary data.</text>
</comment>
<evidence type="ECO:0000313" key="1">
    <source>
        <dbReference type="EMBL" id="PHN96485.1"/>
    </source>
</evidence>
<name>A0A2G1BSC9_9FLAO</name>
<dbReference type="Proteomes" id="UP000222163">
    <property type="component" value="Unassembled WGS sequence"/>
</dbReference>